<comment type="subcellular location">
    <subcellularLocation>
        <location evidence="1">Cell membrane</location>
    </subcellularLocation>
</comment>
<dbReference type="RefSeq" id="WP_177717652.1">
    <property type="nucleotide sequence ID" value="NZ_JACRSQ010000006.1"/>
</dbReference>
<gene>
    <name evidence="7" type="ORF">H8730_05610</name>
</gene>
<organism evidence="7 8">
    <name type="scientific">Bianquea renquensis</name>
    <dbReference type="NCBI Taxonomy" id="2763661"/>
    <lineage>
        <taxon>Bacteria</taxon>
        <taxon>Bacillati</taxon>
        <taxon>Bacillota</taxon>
        <taxon>Clostridia</taxon>
        <taxon>Eubacteriales</taxon>
        <taxon>Bianqueaceae</taxon>
        <taxon>Bianquea</taxon>
    </lineage>
</organism>
<keyword evidence="4 6" id="KW-1133">Transmembrane helix</keyword>
<keyword evidence="8" id="KW-1185">Reference proteome</keyword>
<evidence type="ECO:0000256" key="2">
    <source>
        <dbReference type="ARBA" id="ARBA00022475"/>
    </source>
</evidence>
<dbReference type="NCBIfam" id="TIGR01195">
    <property type="entry name" value="oadG_fam"/>
    <property type="match status" value="1"/>
</dbReference>
<dbReference type="Proteomes" id="UP000657006">
    <property type="component" value="Unassembled WGS sequence"/>
</dbReference>
<evidence type="ECO:0000256" key="4">
    <source>
        <dbReference type="ARBA" id="ARBA00022989"/>
    </source>
</evidence>
<reference evidence="7" key="1">
    <citation type="submission" date="2020-08" db="EMBL/GenBank/DDBJ databases">
        <title>Genome public.</title>
        <authorList>
            <person name="Liu C."/>
            <person name="Sun Q."/>
        </authorList>
    </citation>
    <scope>NUCLEOTIDE SEQUENCE</scope>
    <source>
        <strain evidence="7">NSJ-32</strain>
    </source>
</reference>
<name>A0A926DR26_9FIRM</name>
<keyword evidence="5 6" id="KW-0472">Membrane</keyword>
<evidence type="ECO:0000256" key="5">
    <source>
        <dbReference type="ARBA" id="ARBA00023136"/>
    </source>
</evidence>
<accession>A0A926DR26</accession>
<comment type="caution">
    <text evidence="7">The sequence shown here is derived from an EMBL/GenBank/DDBJ whole genome shotgun (WGS) entry which is preliminary data.</text>
</comment>
<evidence type="ECO:0000313" key="8">
    <source>
        <dbReference type="Proteomes" id="UP000657006"/>
    </source>
</evidence>
<sequence>MMNTVVLEASGRLADRLVTEDGWLGALGQGLGVTVAGLVIVFAALLIIAALISVFARLAEGKQKPLPEIEPAAVPEPAAPVTQVEETVDEEELVAVLTAAVAACMDRPADGLVVRSYRRVGGNGRSWTGR</sequence>
<evidence type="ECO:0000256" key="6">
    <source>
        <dbReference type="SAM" id="Phobius"/>
    </source>
</evidence>
<dbReference type="GO" id="GO:0036376">
    <property type="term" value="P:sodium ion export across plasma membrane"/>
    <property type="evidence" value="ECO:0007669"/>
    <property type="project" value="InterPro"/>
</dbReference>
<evidence type="ECO:0000256" key="3">
    <source>
        <dbReference type="ARBA" id="ARBA00022692"/>
    </source>
</evidence>
<dbReference type="Pfam" id="PF04277">
    <property type="entry name" value="OAD_gamma"/>
    <property type="match status" value="1"/>
</dbReference>
<evidence type="ECO:0000313" key="7">
    <source>
        <dbReference type="EMBL" id="MBC8543016.1"/>
    </source>
</evidence>
<dbReference type="GO" id="GO:0015081">
    <property type="term" value="F:sodium ion transmembrane transporter activity"/>
    <property type="evidence" value="ECO:0007669"/>
    <property type="project" value="InterPro"/>
</dbReference>
<evidence type="ECO:0000256" key="1">
    <source>
        <dbReference type="ARBA" id="ARBA00004236"/>
    </source>
</evidence>
<dbReference type="EMBL" id="JACRSQ010000006">
    <property type="protein sequence ID" value="MBC8543016.1"/>
    <property type="molecule type" value="Genomic_DNA"/>
</dbReference>
<keyword evidence="3 6" id="KW-0812">Transmembrane</keyword>
<dbReference type="AlphaFoldDB" id="A0A926DR26"/>
<protein>
    <submittedName>
        <fullName evidence="7">OadG family protein</fullName>
    </submittedName>
</protein>
<keyword evidence="2" id="KW-1003">Cell membrane</keyword>
<proteinExistence type="predicted"/>
<dbReference type="InterPro" id="IPR005899">
    <property type="entry name" value="Na_pump_deCOase"/>
</dbReference>
<feature type="transmembrane region" description="Helical" evidence="6">
    <location>
        <begin position="31"/>
        <end position="56"/>
    </location>
</feature>
<dbReference type="GO" id="GO:0005886">
    <property type="term" value="C:plasma membrane"/>
    <property type="evidence" value="ECO:0007669"/>
    <property type="project" value="UniProtKB-SubCell"/>
</dbReference>